<proteinExistence type="predicted"/>
<comment type="caution">
    <text evidence="1">The sequence shown here is derived from an EMBL/GenBank/DDBJ whole genome shotgun (WGS) entry which is preliminary data.</text>
</comment>
<reference evidence="1 2" key="1">
    <citation type="submission" date="2019-02" db="EMBL/GenBank/DDBJ databases">
        <title>Deep-cultivation of Planctomycetes and their phenomic and genomic characterization uncovers novel biology.</title>
        <authorList>
            <person name="Wiegand S."/>
            <person name="Jogler M."/>
            <person name="Boedeker C."/>
            <person name="Pinto D."/>
            <person name="Vollmers J."/>
            <person name="Rivas-Marin E."/>
            <person name="Kohn T."/>
            <person name="Peeters S.H."/>
            <person name="Heuer A."/>
            <person name="Rast P."/>
            <person name="Oberbeckmann S."/>
            <person name="Bunk B."/>
            <person name="Jeske O."/>
            <person name="Meyerdierks A."/>
            <person name="Storesund J.E."/>
            <person name="Kallscheuer N."/>
            <person name="Luecker S."/>
            <person name="Lage O.M."/>
            <person name="Pohl T."/>
            <person name="Merkel B.J."/>
            <person name="Hornburger P."/>
            <person name="Mueller R.-W."/>
            <person name="Bruemmer F."/>
            <person name="Labrenz M."/>
            <person name="Spormann A.M."/>
            <person name="Op Den Camp H."/>
            <person name="Overmann J."/>
            <person name="Amann R."/>
            <person name="Jetten M.S.M."/>
            <person name="Mascher T."/>
            <person name="Medema M.H."/>
            <person name="Devos D.P."/>
            <person name="Kaster A.-K."/>
            <person name="Ovreas L."/>
            <person name="Rohde M."/>
            <person name="Galperin M.Y."/>
            <person name="Jogler C."/>
        </authorList>
    </citation>
    <scope>NUCLEOTIDE SEQUENCE [LARGE SCALE GENOMIC DNA]</scope>
    <source>
        <strain evidence="1 2">Poly51</strain>
    </source>
</reference>
<dbReference type="SUPFAM" id="SSF64182">
    <property type="entry name" value="DHH phosphoesterases"/>
    <property type="match status" value="1"/>
</dbReference>
<dbReference type="Proteomes" id="UP000318288">
    <property type="component" value="Unassembled WGS sequence"/>
</dbReference>
<accession>A0A5C6EKP6</accession>
<dbReference type="AlphaFoldDB" id="A0A5C6EKP6"/>
<sequence length="319" mass="34680">MAHFDVFNGDADGICALHQLRLDQPKKSTLVTGVKRDIRLLKRVQASSGDTVTVLDISLDTNRDDLNRLLEAGATVDYFDHHFAGDVPQSGNLTAHIDTGGNVCTGWIVNQFLGGKFLPWAVTALFGDNLHDAARSASASLKISNDDLMQLERLGTLLNYNGYGASIDDLYFPPAELYRAISRYVDPFDFIDSDKSFESLSNGFDDDMTRARSIAPAILVERSAIFVFPDAAFSRRVSGVYSNELAREHPTRAHALASLLPTGDYLVSVRAPLSTKTGADALCRQFLTGGGRSAAAGINQLPASDLQKFFDVMQSHFGA</sequence>
<dbReference type="RefSeq" id="WP_146460172.1">
    <property type="nucleotide sequence ID" value="NZ_SJPW01000006.1"/>
</dbReference>
<dbReference type="EMBL" id="SJPW01000006">
    <property type="protein sequence ID" value="TWU48677.1"/>
    <property type="molecule type" value="Genomic_DNA"/>
</dbReference>
<dbReference type="InterPro" id="IPR038763">
    <property type="entry name" value="DHH_sf"/>
</dbReference>
<name>A0A5C6EKP6_9BACT</name>
<evidence type="ECO:0000313" key="1">
    <source>
        <dbReference type="EMBL" id="TWU48677.1"/>
    </source>
</evidence>
<organism evidence="1 2">
    <name type="scientific">Rubripirellula tenax</name>
    <dbReference type="NCBI Taxonomy" id="2528015"/>
    <lineage>
        <taxon>Bacteria</taxon>
        <taxon>Pseudomonadati</taxon>
        <taxon>Planctomycetota</taxon>
        <taxon>Planctomycetia</taxon>
        <taxon>Pirellulales</taxon>
        <taxon>Pirellulaceae</taxon>
        <taxon>Rubripirellula</taxon>
    </lineage>
</organism>
<gene>
    <name evidence="1" type="ORF">Poly51_45780</name>
</gene>
<dbReference type="OrthoDB" id="5429547at2"/>
<evidence type="ECO:0000313" key="2">
    <source>
        <dbReference type="Proteomes" id="UP000318288"/>
    </source>
</evidence>
<evidence type="ECO:0008006" key="3">
    <source>
        <dbReference type="Google" id="ProtNLM"/>
    </source>
</evidence>
<protein>
    <recommendedName>
        <fullName evidence="3">Acetyltransferase</fullName>
    </recommendedName>
</protein>
<keyword evidence="2" id="KW-1185">Reference proteome</keyword>